<organism evidence="2 3">
    <name type="scientific">Mycena pura</name>
    <dbReference type="NCBI Taxonomy" id="153505"/>
    <lineage>
        <taxon>Eukaryota</taxon>
        <taxon>Fungi</taxon>
        <taxon>Dikarya</taxon>
        <taxon>Basidiomycota</taxon>
        <taxon>Agaricomycotina</taxon>
        <taxon>Agaricomycetes</taxon>
        <taxon>Agaricomycetidae</taxon>
        <taxon>Agaricales</taxon>
        <taxon>Marasmiineae</taxon>
        <taxon>Mycenaceae</taxon>
        <taxon>Mycena</taxon>
    </lineage>
</organism>
<dbReference type="AlphaFoldDB" id="A0AAD6YSP1"/>
<protein>
    <recommendedName>
        <fullName evidence="1">Arrestin-like N-terminal domain-containing protein</fullName>
    </recommendedName>
</protein>
<name>A0AAD6YSP1_9AGAR</name>
<keyword evidence="3" id="KW-1185">Reference proteome</keyword>
<gene>
    <name evidence="2" type="ORF">GGX14DRAFT_103947</name>
</gene>
<accession>A0AAD6YSP1</accession>
<evidence type="ECO:0000313" key="3">
    <source>
        <dbReference type="Proteomes" id="UP001219525"/>
    </source>
</evidence>
<reference evidence="2" key="1">
    <citation type="submission" date="2023-03" db="EMBL/GenBank/DDBJ databases">
        <title>Massive genome expansion in bonnet fungi (Mycena s.s.) driven by repeated elements and novel gene families across ecological guilds.</title>
        <authorList>
            <consortium name="Lawrence Berkeley National Laboratory"/>
            <person name="Harder C.B."/>
            <person name="Miyauchi S."/>
            <person name="Viragh M."/>
            <person name="Kuo A."/>
            <person name="Thoen E."/>
            <person name="Andreopoulos B."/>
            <person name="Lu D."/>
            <person name="Skrede I."/>
            <person name="Drula E."/>
            <person name="Henrissat B."/>
            <person name="Morin E."/>
            <person name="Kohler A."/>
            <person name="Barry K."/>
            <person name="LaButti K."/>
            <person name="Morin E."/>
            <person name="Salamov A."/>
            <person name="Lipzen A."/>
            <person name="Mereny Z."/>
            <person name="Hegedus B."/>
            <person name="Baldrian P."/>
            <person name="Stursova M."/>
            <person name="Weitz H."/>
            <person name="Taylor A."/>
            <person name="Grigoriev I.V."/>
            <person name="Nagy L.G."/>
            <person name="Martin F."/>
            <person name="Kauserud H."/>
        </authorList>
    </citation>
    <scope>NUCLEOTIDE SEQUENCE</scope>
    <source>
        <strain evidence="2">9144</strain>
    </source>
</reference>
<sequence>MSFPSVYGGTFSTAPSVTSLPAYTAHVPRPRTAGAVREPTEHLFELKDKRQKAWATLKLRSSARSAASLPTFLEGESITGSVTLDLSQSEKISGVTILIRGCVVTGPNARDRLVFLDISTPLWLKGMPNPRDDPTAPASQYHGKLSGDYHWPFSISLPKEVSLPSFKDKDDTVQTCHLPQTFLERTSQASVLYEFFVHIARSTFREDGQLQTMFVYVPAIRPDPPSRLRQLAYRQNAPIPGPDMDPEGWYTLRPATVMGTVFGARPVKIECHLSLAKPLSYTRGSVIPCSLTYLCDDPQALSLVCTPLTTNVCLHRQTTFATAPAAAEFNARYVVADPILEIARAVWWPVVVDDSGRRCRLDGEIHLPKSLKPSSTVSHFNVSYHVVMLPFQVTGFVAETANVKATPALKQQVQIATIFPKGPRPRFYTPPSYDVETGDNMLTSPVRGYI</sequence>
<dbReference type="Proteomes" id="UP001219525">
    <property type="component" value="Unassembled WGS sequence"/>
</dbReference>
<proteinExistence type="predicted"/>
<dbReference type="InterPro" id="IPR011021">
    <property type="entry name" value="Arrestin-like_N"/>
</dbReference>
<feature type="domain" description="Arrestin-like N-terminal" evidence="1">
    <location>
        <begin position="70"/>
        <end position="203"/>
    </location>
</feature>
<evidence type="ECO:0000313" key="2">
    <source>
        <dbReference type="EMBL" id="KAJ7227394.1"/>
    </source>
</evidence>
<dbReference type="Gene3D" id="2.60.40.640">
    <property type="match status" value="1"/>
</dbReference>
<dbReference type="InterPro" id="IPR014752">
    <property type="entry name" value="Arrestin-like_C"/>
</dbReference>
<dbReference type="EMBL" id="JARJCW010000003">
    <property type="protein sequence ID" value="KAJ7227394.1"/>
    <property type="molecule type" value="Genomic_DNA"/>
</dbReference>
<dbReference type="Pfam" id="PF00339">
    <property type="entry name" value="Arrestin_N"/>
    <property type="match status" value="1"/>
</dbReference>
<comment type="caution">
    <text evidence="2">The sequence shown here is derived from an EMBL/GenBank/DDBJ whole genome shotgun (WGS) entry which is preliminary data.</text>
</comment>
<evidence type="ECO:0000259" key="1">
    <source>
        <dbReference type="Pfam" id="PF00339"/>
    </source>
</evidence>